<proteinExistence type="predicted"/>
<evidence type="ECO:0000313" key="3">
    <source>
        <dbReference type="Proteomes" id="UP000830198"/>
    </source>
</evidence>
<organism evidence="2 3">
    <name type="scientific">Chitinophaga filiformis</name>
    <name type="common">Myxococcus filiformis</name>
    <name type="synonym">Flexibacter filiformis</name>
    <dbReference type="NCBI Taxonomy" id="104663"/>
    <lineage>
        <taxon>Bacteria</taxon>
        <taxon>Pseudomonadati</taxon>
        <taxon>Bacteroidota</taxon>
        <taxon>Chitinophagia</taxon>
        <taxon>Chitinophagales</taxon>
        <taxon>Chitinophagaceae</taxon>
        <taxon>Chitinophaga</taxon>
    </lineage>
</organism>
<feature type="signal peptide" evidence="1">
    <location>
        <begin position="1"/>
        <end position="19"/>
    </location>
</feature>
<evidence type="ECO:0000313" key="2">
    <source>
        <dbReference type="EMBL" id="UPK71807.1"/>
    </source>
</evidence>
<keyword evidence="1" id="KW-0732">Signal</keyword>
<gene>
    <name evidence="2" type="ORF">MYF79_10990</name>
</gene>
<evidence type="ECO:0000256" key="1">
    <source>
        <dbReference type="SAM" id="SignalP"/>
    </source>
</evidence>
<dbReference type="RefSeq" id="WP_247813920.1">
    <property type="nucleotide sequence ID" value="NZ_CP095855.1"/>
</dbReference>
<accession>A0ABY4I7F6</accession>
<feature type="chain" id="PRO_5045857612" description="Outer membrane protein beta-barrel domain-containing protein" evidence="1">
    <location>
        <begin position="20"/>
        <end position="241"/>
    </location>
</feature>
<dbReference type="Proteomes" id="UP000830198">
    <property type="component" value="Chromosome"/>
</dbReference>
<keyword evidence="3" id="KW-1185">Reference proteome</keyword>
<dbReference type="EMBL" id="CP095855">
    <property type="protein sequence ID" value="UPK71807.1"/>
    <property type="molecule type" value="Genomic_DNA"/>
</dbReference>
<dbReference type="PROSITE" id="PS51257">
    <property type="entry name" value="PROKAR_LIPOPROTEIN"/>
    <property type="match status" value="1"/>
</dbReference>
<evidence type="ECO:0008006" key="4">
    <source>
        <dbReference type="Google" id="ProtNLM"/>
    </source>
</evidence>
<name>A0ABY4I7F6_CHIFI</name>
<sequence length="241" mass="27285">MKVTCFVAALMFISCFSFGQKGALELRPYYRLDWYPKFSYVIDDRSSTDEVKMRGSSFGIGLAYKLPVSKTLAIKPGIGYYKYTFNHIERTNTLTGKSEARNINYISPLLIPFQTDKYWYNTLSASIGLEKSLPMTNSCEALIGLDLQNYYTISQRYHLTNNPEGSKDKKRTESRYFGASALLNFSIIKHYNKFGIGPTLLLPIFDIWKTDAVFPEETSSGTRNKVLRGAGIGVSLNYALD</sequence>
<protein>
    <recommendedName>
        <fullName evidence="4">Outer membrane protein beta-barrel domain-containing protein</fullName>
    </recommendedName>
</protein>
<reference evidence="2 3" key="1">
    <citation type="submission" date="2022-04" db="EMBL/GenBank/DDBJ databases">
        <title>The arsenic-methylating capacity of Chitinophaga filiformis YT5 during chitin decomposition.</title>
        <authorList>
            <person name="Chen G."/>
            <person name="Liang Y."/>
        </authorList>
    </citation>
    <scope>NUCLEOTIDE SEQUENCE [LARGE SCALE GENOMIC DNA]</scope>
    <source>
        <strain evidence="2 3">YT5</strain>
    </source>
</reference>